<dbReference type="PANTHER" id="PTHR12420:SF42">
    <property type="entry name" value="G2_M PHASE-SPECIFIC E3 UBIQUITIN-PROTEIN LIGASE"/>
    <property type="match status" value="1"/>
</dbReference>
<dbReference type="KEGG" id="bany:112049741"/>
<evidence type="ECO:0000313" key="13">
    <source>
        <dbReference type="RefSeq" id="XP_052746577.1"/>
    </source>
</evidence>
<evidence type="ECO:0000256" key="9">
    <source>
        <dbReference type="SAM" id="MobiDB-lite"/>
    </source>
</evidence>
<dbReference type="GO" id="GO:0008270">
    <property type="term" value="F:zinc ion binding"/>
    <property type="evidence" value="ECO:0007669"/>
    <property type="project" value="UniProtKB-KW"/>
</dbReference>
<evidence type="ECO:0000313" key="12">
    <source>
        <dbReference type="RefSeq" id="XP_023943522.2"/>
    </source>
</evidence>
<evidence type="ECO:0000256" key="3">
    <source>
        <dbReference type="ARBA" id="ARBA00022679"/>
    </source>
</evidence>
<keyword evidence="5" id="KW-0863">Zinc-finger</keyword>
<dbReference type="InterPro" id="IPR051188">
    <property type="entry name" value="PHD-type_Zinc_Finger"/>
</dbReference>
<protein>
    <submittedName>
        <fullName evidence="12 13">PHD finger protein 7-like</fullName>
    </submittedName>
</protein>
<evidence type="ECO:0000256" key="7">
    <source>
        <dbReference type="ARBA" id="ARBA00022833"/>
    </source>
</evidence>
<dbReference type="SUPFAM" id="SSF57903">
    <property type="entry name" value="FYVE/PHD zinc finger"/>
    <property type="match status" value="1"/>
</dbReference>
<keyword evidence="6" id="KW-0833">Ubl conjugation pathway</keyword>
<proteinExistence type="predicted"/>
<dbReference type="PANTHER" id="PTHR12420">
    <property type="entry name" value="PHD FINGER PROTEIN"/>
    <property type="match status" value="1"/>
</dbReference>
<dbReference type="Pfam" id="PF26054">
    <property type="entry name" value="PHD_G2E3"/>
    <property type="match status" value="1"/>
</dbReference>
<feature type="compositionally biased region" description="Polar residues" evidence="9">
    <location>
        <begin position="358"/>
        <end position="374"/>
    </location>
</feature>
<accession>A0A6J1NEX9</accession>
<feature type="compositionally biased region" description="Polar residues" evidence="9">
    <location>
        <begin position="315"/>
        <end position="325"/>
    </location>
</feature>
<evidence type="ECO:0000256" key="8">
    <source>
        <dbReference type="ARBA" id="ARBA00023242"/>
    </source>
</evidence>
<dbReference type="CDD" id="cd15669">
    <property type="entry name" value="ePHD_PHF7_G2E3_like"/>
    <property type="match status" value="1"/>
</dbReference>
<keyword evidence="3" id="KW-0808">Transferase</keyword>
<evidence type="ECO:0000259" key="10">
    <source>
        <dbReference type="PROSITE" id="PS51805"/>
    </source>
</evidence>
<dbReference type="InterPro" id="IPR013083">
    <property type="entry name" value="Znf_RING/FYVE/PHD"/>
</dbReference>
<comment type="pathway">
    <text evidence="2">Protein modification; protein ubiquitination.</text>
</comment>
<dbReference type="Pfam" id="PF13771">
    <property type="entry name" value="zf-HC5HC2H"/>
    <property type="match status" value="1"/>
</dbReference>
<evidence type="ECO:0000256" key="1">
    <source>
        <dbReference type="ARBA" id="ARBA00004123"/>
    </source>
</evidence>
<sequence>MDLINFACELCKRTDDNEATFGKLHRIDDMYCHYFCVLLSSHILQKGEDSDGLLGFLYPDILAEVKRSKKNKCSYCGEVGASLHCGQAKCRLQFHLPCGRERNAVSFFYGEYKTFCEEHTPKQKIIPAILEIANARLRQMENGGKGDSTSESNKAEQPVCVICSEAVDGFPTTNTFWPPCCNMDAWLHRSCVQRMALSAGIHFLKCPLCNDKETFSSAVLAQGYYIPNRDAAWEQEENAFSDMYHRPVTCLADTCRCDRGRDYDSESGLWDIQLCMLCGSPGAHAACSTADYYVCAVCMPAVPFSMRLVEVDAESPSQSEGTSQIRFERVKRTRKSIRAPPTQVLRTRAASSRRSKNKNQQPANINTTMKSSTPPVSPTEHTTYEKTELLPQCKQVNIQTHNSAAISECYVKLTPLSKDILMTLNPRSNNSGTIIRDSKYYSI</sequence>
<gene>
    <name evidence="12 13" type="primary">LOC112049741</name>
</gene>
<evidence type="ECO:0000313" key="11">
    <source>
        <dbReference type="Proteomes" id="UP001652582"/>
    </source>
</evidence>
<name>A0A6J1NEX9_BICAN</name>
<evidence type="ECO:0000256" key="2">
    <source>
        <dbReference type="ARBA" id="ARBA00004906"/>
    </source>
</evidence>
<evidence type="ECO:0000256" key="5">
    <source>
        <dbReference type="ARBA" id="ARBA00022771"/>
    </source>
</evidence>
<dbReference type="InterPro" id="IPR034732">
    <property type="entry name" value="EPHD"/>
</dbReference>
<dbReference type="GeneID" id="112049741"/>
<feature type="domain" description="PHD-type" evidence="10">
    <location>
        <begin position="5"/>
        <end position="120"/>
    </location>
</feature>
<dbReference type="InterPro" id="IPR042013">
    <property type="entry name" value="PHF7/G2E3_ePHD"/>
</dbReference>
<evidence type="ECO:0000256" key="4">
    <source>
        <dbReference type="ARBA" id="ARBA00022723"/>
    </source>
</evidence>
<evidence type="ECO:0000256" key="6">
    <source>
        <dbReference type="ARBA" id="ARBA00022786"/>
    </source>
</evidence>
<dbReference type="OrthoDB" id="512616at2759"/>
<dbReference type="InterPro" id="IPR059102">
    <property type="entry name" value="PHD_PHF7/G2E3-like"/>
</dbReference>
<dbReference type="PROSITE" id="PS51805">
    <property type="entry name" value="EPHD"/>
    <property type="match status" value="1"/>
</dbReference>
<dbReference type="GO" id="GO:0005634">
    <property type="term" value="C:nucleus"/>
    <property type="evidence" value="ECO:0007669"/>
    <property type="project" value="TreeGrafter"/>
</dbReference>
<reference evidence="12 13" key="1">
    <citation type="submission" date="2025-05" db="UniProtKB">
        <authorList>
            <consortium name="RefSeq"/>
        </authorList>
    </citation>
    <scope>IDENTIFICATION</scope>
</reference>
<dbReference type="Proteomes" id="UP001652582">
    <property type="component" value="Chromosome Z"/>
</dbReference>
<comment type="subcellular location">
    <subcellularLocation>
        <location evidence="1">Nucleus</location>
    </subcellularLocation>
</comment>
<organism evidence="11 12">
    <name type="scientific">Bicyclus anynana</name>
    <name type="common">Squinting bush brown butterfly</name>
    <dbReference type="NCBI Taxonomy" id="110368"/>
    <lineage>
        <taxon>Eukaryota</taxon>
        <taxon>Metazoa</taxon>
        <taxon>Ecdysozoa</taxon>
        <taxon>Arthropoda</taxon>
        <taxon>Hexapoda</taxon>
        <taxon>Insecta</taxon>
        <taxon>Pterygota</taxon>
        <taxon>Neoptera</taxon>
        <taxon>Endopterygota</taxon>
        <taxon>Lepidoptera</taxon>
        <taxon>Glossata</taxon>
        <taxon>Ditrysia</taxon>
        <taxon>Papilionoidea</taxon>
        <taxon>Nymphalidae</taxon>
        <taxon>Satyrinae</taxon>
        <taxon>Satyrini</taxon>
        <taxon>Mycalesina</taxon>
        <taxon>Bicyclus</taxon>
    </lineage>
</organism>
<dbReference type="RefSeq" id="XP_052746577.1">
    <property type="nucleotide sequence ID" value="XM_052890617.1"/>
</dbReference>
<feature type="region of interest" description="Disordered" evidence="9">
    <location>
        <begin position="313"/>
        <end position="382"/>
    </location>
</feature>
<keyword evidence="8" id="KW-0539">Nucleus</keyword>
<dbReference type="RefSeq" id="XP_023943522.2">
    <property type="nucleotide sequence ID" value="XM_024087754.2"/>
</dbReference>
<dbReference type="AlphaFoldDB" id="A0A6J1NEX9"/>
<dbReference type="Gene3D" id="3.30.40.10">
    <property type="entry name" value="Zinc/RING finger domain, C3HC4 (zinc finger)"/>
    <property type="match status" value="2"/>
</dbReference>
<dbReference type="InterPro" id="IPR011011">
    <property type="entry name" value="Znf_FYVE_PHD"/>
</dbReference>
<keyword evidence="4" id="KW-0479">Metal-binding</keyword>
<keyword evidence="11" id="KW-1185">Reference proteome</keyword>
<keyword evidence="7" id="KW-0862">Zinc</keyword>